<feature type="transmembrane region" description="Helical" evidence="4">
    <location>
        <begin position="98"/>
        <end position="123"/>
    </location>
</feature>
<dbReference type="Proteomes" id="UP000075884">
    <property type="component" value="Unassembled WGS sequence"/>
</dbReference>
<evidence type="ECO:0000259" key="5">
    <source>
        <dbReference type="PROSITE" id="PS50089"/>
    </source>
</evidence>
<evidence type="ECO:0000256" key="1">
    <source>
        <dbReference type="ARBA" id="ARBA00022771"/>
    </source>
</evidence>
<keyword evidence="1 3" id="KW-0863">Zinc-finger</keyword>
<organism evidence="6 7">
    <name type="scientific">Anopheles dirus</name>
    <dbReference type="NCBI Taxonomy" id="7168"/>
    <lineage>
        <taxon>Eukaryota</taxon>
        <taxon>Metazoa</taxon>
        <taxon>Ecdysozoa</taxon>
        <taxon>Arthropoda</taxon>
        <taxon>Hexapoda</taxon>
        <taxon>Insecta</taxon>
        <taxon>Pterygota</taxon>
        <taxon>Neoptera</taxon>
        <taxon>Endopterygota</taxon>
        <taxon>Diptera</taxon>
        <taxon>Nematocera</taxon>
        <taxon>Culicoidea</taxon>
        <taxon>Culicidae</taxon>
        <taxon>Anophelinae</taxon>
        <taxon>Anopheles</taxon>
    </lineage>
</organism>
<evidence type="ECO:0000256" key="2">
    <source>
        <dbReference type="ARBA" id="ARBA00022833"/>
    </source>
</evidence>
<keyword evidence="4" id="KW-0812">Transmembrane</keyword>
<keyword evidence="4" id="KW-0472">Membrane</keyword>
<proteinExistence type="predicted"/>
<dbReference type="EnsemblMetazoa" id="ADIR011089-RA">
    <property type="protein sequence ID" value="ADIR011089-PA"/>
    <property type="gene ID" value="ADIR011089"/>
</dbReference>
<dbReference type="PANTHER" id="PTHR22996:SF0">
    <property type="entry name" value="RE60872P-RELATED"/>
    <property type="match status" value="1"/>
</dbReference>
<feature type="transmembrane region" description="Helical" evidence="4">
    <location>
        <begin position="135"/>
        <end position="161"/>
    </location>
</feature>
<evidence type="ECO:0000256" key="3">
    <source>
        <dbReference type="PROSITE-ProRule" id="PRU00175"/>
    </source>
</evidence>
<evidence type="ECO:0000313" key="6">
    <source>
        <dbReference type="EnsemblMetazoa" id="ADIR011089-PA"/>
    </source>
</evidence>
<keyword evidence="4" id="KW-1133">Transmembrane helix</keyword>
<dbReference type="PANTHER" id="PTHR22996">
    <property type="entry name" value="MAHOGUNIN"/>
    <property type="match status" value="1"/>
</dbReference>
<feature type="transmembrane region" description="Helical" evidence="4">
    <location>
        <begin position="167"/>
        <end position="188"/>
    </location>
</feature>
<reference evidence="6" key="2">
    <citation type="submission" date="2020-05" db="UniProtKB">
        <authorList>
            <consortium name="EnsemblMetazoa"/>
        </authorList>
    </citation>
    <scope>IDENTIFICATION</scope>
    <source>
        <strain evidence="6">WRAIR2</strain>
    </source>
</reference>
<keyword evidence="2" id="KW-0862">Zinc</keyword>
<feature type="transmembrane region" description="Helical" evidence="4">
    <location>
        <begin position="72"/>
        <end position="92"/>
    </location>
</feature>
<dbReference type="STRING" id="7168.A0A182NTU8"/>
<keyword evidence="1 3" id="KW-0479">Metal-binding</keyword>
<dbReference type="InterPro" id="IPR001841">
    <property type="entry name" value="Znf_RING"/>
</dbReference>
<evidence type="ECO:0000256" key="4">
    <source>
        <dbReference type="SAM" id="Phobius"/>
    </source>
</evidence>
<dbReference type="GO" id="GO:0008270">
    <property type="term" value="F:zinc ion binding"/>
    <property type="evidence" value="ECO:0007669"/>
    <property type="project" value="UniProtKB-KW"/>
</dbReference>
<dbReference type="SUPFAM" id="SSF57850">
    <property type="entry name" value="RING/U-box"/>
    <property type="match status" value="1"/>
</dbReference>
<dbReference type="GO" id="GO:0016567">
    <property type="term" value="P:protein ubiquitination"/>
    <property type="evidence" value="ECO:0007669"/>
    <property type="project" value="TreeGrafter"/>
</dbReference>
<dbReference type="PROSITE" id="PS50089">
    <property type="entry name" value="ZF_RING_2"/>
    <property type="match status" value="1"/>
</dbReference>
<reference evidence="7" key="1">
    <citation type="submission" date="2013-03" db="EMBL/GenBank/DDBJ databases">
        <title>The Genome Sequence of Anopheles dirus WRAIR2.</title>
        <authorList>
            <consortium name="The Broad Institute Genomics Platform"/>
            <person name="Neafsey D.E."/>
            <person name="Walton C."/>
            <person name="Walker B."/>
            <person name="Young S.K."/>
            <person name="Zeng Q."/>
            <person name="Gargeya S."/>
            <person name="Fitzgerald M."/>
            <person name="Haas B."/>
            <person name="Abouelleil A."/>
            <person name="Allen A.W."/>
            <person name="Alvarado L."/>
            <person name="Arachchi H.M."/>
            <person name="Berlin A.M."/>
            <person name="Chapman S.B."/>
            <person name="Gainer-Dewar J."/>
            <person name="Goldberg J."/>
            <person name="Griggs A."/>
            <person name="Gujja S."/>
            <person name="Hansen M."/>
            <person name="Howarth C."/>
            <person name="Imamovic A."/>
            <person name="Ireland A."/>
            <person name="Larimer J."/>
            <person name="McCowan C."/>
            <person name="Murphy C."/>
            <person name="Pearson M."/>
            <person name="Poon T.W."/>
            <person name="Priest M."/>
            <person name="Roberts A."/>
            <person name="Saif S."/>
            <person name="Shea T."/>
            <person name="Sisk P."/>
            <person name="Sykes S."/>
            <person name="Wortman J."/>
            <person name="Nusbaum C."/>
            <person name="Birren B."/>
        </authorList>
    </citation>
    <scope>NUCLEOTIDE SEQUENCE [LARGE SCALE GENOMIC DNA]</scope>
    <source>
        <strain evidence="7">WRAIR2</strain>
    </source>
</reference>
<dbReference type="InterPro" id="IPR013083">
    <property type="entry name" value="Znf_RING/FYVE/PHD"/>
</dbReference>
<evidence type="ECO:0000313" key="7">
    <source>
        <dbReference type="Proteomes" id="UP000075884"/>
    </source>
</evidence>
<dbReference type="InterPro" id="IPR045194">
    <property type="entry name" value="MGRN1/RNF157-like"/>
</dbReference>
<protein>
    <recommendedName>
        <fullName evidence="5">RING-type domain-containing protein</fullName>
    </recommendedName>
</protein>
<keyword evidence="7" id="KW-1185">Reference proteome</keyword>
<dbReference type="Pfam" id="PF13920">
    <property type="entry name" value="zf-C3HC4_3"/>
    <property type="match status" value="1"/>
</dbReference>
<dbReference type="AlphaFoldDB" id="A0A182NTU8"/>
<dbReference type="Gene3D" id="3.30.40.10">
    <property type="entry name" value="Zinc/RING finger domain, C3HC4 (zinc finger)"/>
    <property type="match status" value="1"/>
</dbReference>
<accession>A0A182NTU8</accession>
<name>A0A182NTU8_9DIPT</name>
<dbReference type="SMART" id="SM00184">
    <property type="entry name" value="RING"/>
    <property type="match status" value="1"/>
</dbReference>
<dbReference type="GO" id="GO:0061630">
    <property type="term" value="F:ubiquitin protein ligase activity"/>
    <property type="evidence" value="ECO:0007669"/>
    <property type="project" value="UniProtKB-EC"/>
</dbReference>
<dbReference type="VEuPathDB" id="VectorBase:ADIR011089"/>
<sequence length="263" mass="29777">MELHGLTSFVGSTVLIYLTVNAVSYTVYGVLSALYNATSFVLCLLWRSERCANSVDLKHDEQPVQHSKLHVAIYYFFIEVLVKICADVWFVLAPVRYALFALWTLVATIVGIIVRFVMFVGWIVAIPFRPLFQVLLWPISLLQIVWNALLACISAPFALGYWVFAEYPLLTCIILVPLVFFYLIGAYVTPKMEMLEHTSEPTTSNGDATNTSCIICLENARNVVFFPCKHMCVCRGCAKITRRYNHACPVCRAHIEKAVEIYT</sequence>
<feature type="domain" description="RING-type" evidence="5">
    <location>
        <begin position="213"/>
        <end position="252"/>
    </location>
</feature>